<dbReference type="Pfam" id="PF00329">
    <property type="entry name" value="Complex1_30kDa"/>
    <property type="match status" value="1"/>
</dbReference>
<keyword evidence="3" id="KW-1278">Translocase</keyword>
<dbReference type="Proteomes" id="UP000559117">
    <property type="component" value="Unassembled WGS sequence"/>
</dbReference>
<comment type="catalytic activity">
    <reaction evidence="4">
        <text>a quinone + NADH + 5 H(+)(in) = a quinol + NAD(+) + 4 H(+)(out)</text>
        <dbReference type="Rhea" id="RHEA:57888"/>
        <dbReference type="ChEBI" id="CHEBI:15378"/>
        <dbReference type="ChEBI" id="CHEBI:24646"/>
        <dbReference type="ChEBI" id="CHEBI:57540"/>
        <dbReference type="ChEBI" id="CHEBI:57945"/>
        <dbReference type="ChEBI" id="CHEBI:132124"/>
    </reaction>
</comment>
<dbReference type="GO" id="GO:0016651">
    <property type="term" value="F:oxidoreductase activity, acting on NAD(P)H"/>
    <property type="evidence" value="ECO:0007669"/>
    <property type="project" value="InterPro"/>
</dbReference>
<organism evidence="6 7">
    <name type="scientific">Pectinatus brassicae</name>
    <dbReference type="NCBI Taxonomy" id="862415"/>
    <lineage>
        <taxon>Bacteria</taxon>
        <taxon>Bacillati</taxon>
        <taxon>Bacillota</taxon>
        <taxon>Negativicutes</taxon>
        <taxon>Selenomonadales</taxon>
        <taxon>Selenomonadaceae</taxon>
        <taxon>Pectinatus</taxon>
    </lineage>
</organism>
<dbReference type="EC" id="7.1.1.-" evidence="4"/>
<dbReference type="AlphaFoldDB" id="A0A840UU58"/>
<name>A0A840UU58_9FIRM</name>
<evidence type="ECO:0000313" key="7">
    <source>
        <dbReference type="Proteomes" id="UP000559117"/>
    </source>
</evidence>
<dbReference type="InterPro" id="IPR020396">
    <property type="entry name" value="NADH_UbQ_OxRdtase_CS"/>
</dbReference>
<gene>
    <name evidence="6" type="ORF">HNR32_001632</name>
</gene>
<sequence>MKRSYVTLEILEQIQAACSAKIEFDKTLAKPPLLFKQGDFLAFMQMLKDKYNFIMLSNVTAVDYPECFEVIYHLTAIEDYKEIIIKFPVEKNKPQLPSVTEIWPAADFQEREQFDLMGIIFTGHPNLKRILLPDDFSGYPLRKDF</sequence>
<reference evidence="6 7" key="1">
    <citation type="submission" date="2020-08" db="EMBL/GenBank/DDBJ databases">
        <title>Genomic Encyclopedia of Type Strains, Phase IV (KMG-IV): sequencing the most valuable type-strain genomes for metagenomic binning, comparative biology and taxonomic classification.</title>
        <authorList>
            <person name="Goeker M."/>
        </authorList>
    </citation>
    <scope>NUCLEOTIDE SEQUENCE [LARGE SCALE GENOMIC DNA]</scope>
    <source>
        <strain evidence="6 7">DSM 24661</strain>
    </source>
</reference>
<accession>A0A840UU58</accession>
<dbReference type="RefSeq" id="WP_183861461.1">
    <property type="nucleotide sequence ID" value="NZ_JACHFH010000018.1"/>
</dbReference>
<dbReference type="PANTHER" id="PTHR10884">
    <property type="entry name" value="NADH DEHYDROGENASE UBIQUINONE IRON-SULFUR PROTEIN 3"/>
    <property type="match status" value="1"/>
</dbReference>
<evidence type="ECO:0000256" key="2">
    <source>
        <dbReference type="ARBA" id="ARBA00022448"/>
    </source>
</evidence>
<comment type="function">
    <text evidence="4">NDH-1 shuttles electrons from NADH, via FMN and iron-sulfur (Fe-S) centers, to quinones in the respiratory chain.</text>
</comment>
<comment type="caution">
    <text evidence="6">The sequence shown here is derived from an EMBL/GenBank/DDBJ whole genome shotgun (WGS) entry which is preliminary data.</text>
</comment>
<evidence type="ECO:0000256" key="4">
    <source>
        <dbReference type="RuleBase" id="RU003582"/>
    </source>
</evidence>
<dbReference type="PANTHER" id="PTHR10884:SF14">
    <property type="entry name" value="NADH DEHYDROGENASE [UBIQUINONE] IRON-SULFUR PROTEIN 3, MITOCHONDRIAL"/>
    <property type="match status" value="1"/>
</dbReference>
<comment type="similarity">
    <text evidence="1 3">Belongs to the complex I 30 kDa subunit family.</text>
</comment>
<keyword evidence="2 3" id="KW-0813">Transport</keyword>
<dbReference type="NCBIfam" id="TIGR01961">
    <property type="entry name" value="NuoC_fam"/>
    <property type="match status" value="1"/>
</dbReference>
<dbReference type="SUPFAM" id="SSF143243">
    <property type="entry name" value="Nqo5-like"/>
    <property type="match status" value="1"/>
</dbReference>
<proteinExistence type="inferred from homology"/>
<evidence type="ECO:0000256" key="3">
    <source>
        <dbReference type="RuleBase" id="RU003456"/>
    </source>
</evidence>
<evidence type="ECO:0000313" key="6">
    <source>
        <dbReference type="EMBL" id="MBB5336483.1"/>
    </source>
</evidence>
<dbReference type="InterPro" id="IPR010218">
    <property type="entry name" value="NADH_DH_suC"/>
</dbReference>
<dbReference type="Gene3D" id="3.30.460.80">
    <property type="entry name" value="NADH:ubiquinone oxidoreductase, 30kDa subunit"/>
    <property type="match status" value="1"/>
</dbReference>
<keyword evidence="3" id="KW-0520">NAD</keyword>
<feature type="domain" description="NADH:ubiquinone oxidoreductase 30kDa subunit" evidence="5">
    <location>
        <begin position="36"/>
        <end position="145"/>
    </location>
</feature>
<dbReference type="GO" id="GO:0048038">
    <property type="term" value="F:quinone binding"/>
    <property type="evidence" value="ECO:0007669"/>
    <property type="project" value="UniProtKB-KW"/>
</dbReference>
<protein>
    <recommendedName>
        <fullName evidence="4">NADH-quinone oxidoreductase</fullName>
        <ecNumber evidence="4">7.1.1.-</ecNumber>
    </recommendedName>
</protein>
<dbReference type="GO" id="GO:0008137">
    <property type="term" value="F:NADH dehydrogenase (ubiquinone) activity"/>
    <property type="evidence" value="ECO:0007669"/>
    <property type="project" value="InterPro"/>
</dbReference>
<keyword evidence="7" id="KW-1185">Reference proteome</keyword>
<dbReference type="PROSITE" id="PS00542">
    <property type="entry name" value="COMPLEX1_30K"/>
    <property type="match status" value="1"/>
</dbReference>
<dbReference type="InterPro" id="IPR037232">
    <property type="entry name" value="NADH_quin_OxRdtase_su_C/D-like"/>
</dbReference>
<evidence type="ECO:0000256" key="1">
    <source>
        <dbReference type="ARBA" id="ARBA00007569"/>
    </source>
</evidence>
<dbReference type="InterPro" id="IPR001268">
    <property type="entry name" value="NADH_UbQ_OxRdtase_30kDa_su"/>
</dbReference>
<evidence type="ECO:0000259" key="5">
    <source>
        <dbReference type="Pfam" id="PF00329"/>
    </source>
</evidence>
<dbReference type="EMBL" id="JACHFH010000018">
    <property type="protein sequence ID" value="MBB5336483.1"/>
    <property type="molecule type" value="Genomic_DNA"/>
</dbReference>
<keyword evidence="4" id="KW-0874">Quinone</keyword>